<dbReference type="RefSeq" id="XP_008614639.1">
    <property type="nucleotide sequence ID" value="XM_008616417.1"/>
</dbReference>
<dbReference type="OrthoDB" id="10543143at2759"/>
<dbReference type="GeneID" id="19951155"/>
<gene>
    <name evidence="2" type="ORF">SDRG_10428</name>
</gene>
<reference evidence="2 3" key="1">
    <citation type="submission" date="2012-04" db="EMBL/GenBank/DDBJ databases">
        <title>The Genome Sequence of Saprolegnia declina VS20.</title>
        <authorList>
            <consortium name="The Broad Institute Genome Sequencing Platform"/>
            <person name="Russ C."/>
            <person name="Nusbaum C."/>
            <person name="Tyler B."/>
            <person name="van West P."/>
            <person name="Dieguez-Uribeondo J."/>
            <person name="de Bruijn I."/>
            <person name="Tripathy S."/>
            <person name="Jiang R."/>
            <person name="Young S.K."/>
            <person name="Zeng Q."/>
            <person name="Gargeya S."/>
            <person name="Fitzgerald M."/>
            <person name="Haas B."/>
            <person name="Abouelleil A."/>
            <person name="Alvarado L."/>
            <person name="Arachchi H.M."/>
            <person name="Berlin A."/>
            <person name="Chapman S.B."/>
            <person name="Goldberg J."/>
            <person name="Griggs A."/>
            <person name="Gujja S."/>
            <person name="Hansen M."/>
            <person name="Howarth C."/>
            <person name="Imamovic A."/>
            <person name="Larimer J."/>
            <person name="McCowen C."/>
            <person name="Montmayeur A."/>
            <person name="Murphy C."/>
            <person name="Neiman D."/>
            <person name="Pearson M."/>
            <person name="Priest M."/>
            <person name="Roberts A."/>
            <person name="Saif S."/>
            <person name="Shea T."/>
            <person name="Sisk P."/>
            <person name="Sykes S."/>
            <person name="Wortman J."/>
            <person name="Nusbaum C."/>
            <person name="Birren B."/>
        </authorList>
    </citation>
    <scope>NUCLEOTIDE SEQUENCE [LARGE SCALE GENOMIC DNA]</scope>
    <source>
        <strain evidence="2 3">VS20</strain>
    </source>
</reference>
<feature type="compositionally biased region" description="Low complexity" evidence="1">
    <location>
        <begin position="18"/>
        <end position="35"/>
    </location>
</feature>
<evidence type="ECO:0000256" key="1">
    <source>
        <dbReference type="SAM" id="MobiDB-lite"/>
    </source>
</evidence>
<dbReference type="Proteomes" id="UP000030762">
    <property type="component" value="Unassembled WGS sequence"/>
</dbReference>
<dbReference type="InParanoid" id="T0QB79"/>
<sequence length="182" mass="18642">MASAQPSPSKTFATTIGSRRALATTPTTRTGPSQTTTASLAAVAAGLVAASIVVIETSTLAQPPNISPLASVHDDKPPAPVLLVHEAPRDAGNVQPSSSSLDAPIHLALAAPGTAVPSLPALNSTSSSVDVDHWQQELAGLRALEAQVRIDYADKAARMAELERIAAAKAAIKRRLRGHSAP</sequence>
<accession>T0QB79</accession>
<protein>
    <submittedName>
        <fullName evidence="2">Uncharacterized protein</fullName>
    </submittedName>
</protein>
<dbReference type="AlphaFoldDB" id="T0QB79"/>
<organism evidence="2 3">
    <name type="scientific">Saprolegnia diclina (strain VS20)</name>
    <dbReference type="NCBI Taxonomy" id="1156394"/>
    <lineage>
        <taxon>Eukaryota</taxon>
        <taxon>Sar</taxon>
        <taxon>Stramenopiles</taxon>
        <taxon>Oomycota</taxon>
        <taxon>Saprolegniomycetes</taxon>
        <taxon>Saprolegniales</taxon>
        <taxon>Saprolegniaceae</taxon>
        <taxon>Saprolegnia</taxon>
    </lineage>
</organism>
<feature type="region of interest" description="Disordered" evidence="1">
    <location>
        <begin position="1"/>
        <end position="35"/>
    </location>
</feature>
<dbReference type="OMA" id="VDHWQQE"/>
<proteinExistence type="predicted"/>
<dbReference type="EMBL" id="JH767166">
    <property type="protein sequence ID" value="EQC31911.1"/>
    <property type="molecule type" value="Genomic_DNA"/>
</dbReference>
<evidence type="ECO:0000313" key="2">
    <source>
        <dbReference type="EMBL" id="EQC31911.1"/>
    </source>
</evidence>
<feature type="compositionally biased region" description="Polar residues" evidence="1">
    <location>
        <begin position="1"/>
        <end position="17"/>
    </location>
</feature>
<keyword evidence="3" id="KW-1185">Reference proteome</keyword>
<evidence type="ECO:0000313" key="3">
    <source>
        <dbReference type="Proteomes" id="UP000030762"/>
    </source>
</evidence>
<name>T0QB79_SAPDV</name>
<dbReference type="VEuPathDB" id="FungiDB:SDRG_10428"/>